<dbReference type="Proteomes" id="UP001183629">
    <property type="component" value="Unassembled WGS sequence"/>
</dbReference>
<name>A0AAE4CPE3_9ACTN</name>
<feature type="transmembrane region" description="Helical" evidence="8">
    <location>
        <begin position="175"/>
        <end position="195"/>
    </location>
</feature>
<feature type="region of interest" description="Disordered" evidence="7">
    <location>
        <begin position="203"/>
        <end position="231"/>
    </location>
</feature>
<feature type="domain" description="VTT" evidence="9">
    <location>
        <begin position="41"/>
        <end position="163"/>
    </location>
</feature>
<evidence type="ECO:0000256" key="3">
    <source>
        <dbReference type="ARBA" id="ARBA00022475"/>
    </source>
</evidence>
<dbReference type="InterPro" id="IPR032816">
    <property type="entry name" value="VTT_dom"/>
</dbReference>
<feature type="region of interest" description="Disordered" evidence="7">
    <location>
        <begin position="247"/>
        <end position="321"/>
    </location>
</feature>
<dbReference type="InterPro" id="IPR032818">
    <property type="entry name" value="DedA-like"/>
</dbReference>
<protein>
    <submittedName>
        <fullName evidence="10">Membrane protein DedA with SNARE-associated domain</fullName>
    </submittedName>
</protein>
<dbReference type="RefSeq" id="WP_310409070.1">
    <property type="nucleotide sequence ID" value="NZ_JAVDYC010000001.1"/>
</dbReference>
<evidence type="ECO:0000313" key="11">
    <source>
        <dbReference type="Proteomes" id="UP001183629"/>
    </source>
</evidence>
<evidence type="ECO:0000313" key="10">
    <source>
        <dbReference type="EMBL" id="MDR7320531.1"/>
    </source>
</evidence>
<keyword evidence="6 8" id="KW-0472">Membrane</keyword>
<dbReference type="PANTHER" id="PTHR30353:SF0">
    <property type="entry name" value="TRANSMEMBRANE PROTEIN"/>
    <property type="match status" value="1"/>
</dbReference>
<feature type="transmembrane region" description="Helical" evidence="8">
    <location>
        <begin position="23"/>
        <end position="41"/>
    </location>
</feature>
<feature type="compositionally biased region" description="Basic and acidic residues" evidence="7">
    <location>
        <begin position="270"/>
        <end position="301"/>
    </location>
</feature>
<evidence type="ECO:0000256" key="7">
    <source>
        <dbReference type="SAM" id="MobiDB-lite"/>
    </source>
</evidence>
<accession>A0AAE4CPE3</accession>
<keyword evidence="5 8" id="KW-1133">Transmembrane helix</keyword>
<dbReference type="PANTHER" id="PTHR30353">
    <property type="entry name" value="INNER MEMBRANE PROTEIN DEDA-RELATED"/>
    <property type="match status" value="1"/>
</dbReference>
<proteinExistence type="inferred from homology"/>
<feature type="transmembrane region" description="Helical" evidence="8">
    <location>
        <begin position="61"/>
        <end position="82"/>
    </location>
</feature>
<evidence type="ECO:0000256" key="2">
    <source>
        <dbReference type="ARBA" id="ARBA00010792"/>
    </source>
</evidence>
<evidence type="ECO:0000256" key="6">
    <source>
        <dbReference type="ARBA" id="ARBA00023136"/>
    </source>
</evidence>
<comment type="similarity">
    <text evidence="2">Belongs to the DedA family.</text>
</comment>
<comment type="subcellular location">
    <subcellularLocation>
        <location evidence="1">Cell membrane</location>
        <topology evidence="1">Multi-pass membrane protein</topology>
    </subcellularLocation>
</comment>
<evidence type="ECO:0000256" key="8">
    <source>
        <dbReference type="SAM" id="Phobius"/>
    </source>
</evidence>
<organism evidence="10 11">
    <name type="scientific">Catenuloplanes niger</name>
    <dbReference type="NCBI Taxonomy" id="587534"/>
    <lineage>
        <taxon>Bacteria</taxon>
        <taxon>Bacillati</taxon>
        <taxon>Actinomycetota</taxon>
        <taxon>Actinomycetes</taxon>
        <taxon>Micromonosporales</taxon>
        <taxon>Micromonosporaceae</taxon>
        <taxon>Catenuloplanes</taxon>
    </lineage>
</organism>
<keyword evidence="3" id="KW-1003">Cell membrane</keyword>
<dbReference type="EMBL" id="JAVDYC010000001">
    <property type="protein sequence ID" value="MDR7320531.1"/>
    <property type="molecule type" value="Genomic_DNA"/>
</dbReference>
<dbReference type="GO" id="GO:0005886">
    <property type="term" value="C:plasma membrane"/>
    <property type="evidence" value="ECO:0007669"/>
    <property type="project" value="UniProtKB-SubCell"/>
</dbReference>
<evidence type="ECO:0000256" key="1">
    <source>
        <dbReference type="ARBA" id="ARBA00004651"/>
    </source>
</evidence>
<evidence type="ECO:0000256" key="5">
    <source>
        <dbReference type="ARBA" id="ARBA00022989"/>
    </source>
</evidence>
<dbReference type="AlphaFoldDB" id="A0AAE4CPE3"/>
<gene>
    <name evidence="10" type="ORF">J2S44_000781</name>
</gene>
<comment type="caution">
    <text evidence="10">The sequence shown here is derived from an EMBL/GenBank/DDBJ whole genome shotgun (WGS) entry which is preliminary data.</text>
</comment>
<keyword evidence="4 8" id="KW-0812">Transmembrane</keyword>
<keyword evidence="11" id="KW-1185">Reference proteome</keyword>
<feature type="transmembrane region" description="Helical" evidence="8">
    <location>
        <begin position="147"/>
        <end position="169"/>
    </location>
</feature>
<evidence type="ECO:0000259" key="9">
    <source>
        <dbReference type="Pfam" id="PF09335"/>
    </source>
</evidence>
<dbReference type="Pfam" id="PF09335">
    <property type="entry name" value="VTT_dom"/>
    <property type="match status" value="1"/>
</dbReference>
<sequence length="321" mass="33351">MNIESLWQTDLIALISPVMTSPLLYPLLVALGGLDGIVPIIPSEAALITAGLFSRTGTPVLLLVVLASAAGVVVGDHLVYALSRSAFGPRLLGRFPRIGAAVDAGGRQLARRAGRVIVISRFVPGGRVTTNIACGTTRLPLSRFSPASAIAGLAWAAYHGGLGVLGGAAFIRNPLLGLVLCLAVSSLAGAVVTLAQRLHSRRAARAPREGRGTAFAPAPSRDSCTPVRPRPAGAVRVGLAPRVRPASYQDGSRIRPCPARPSPWPGTVRPADDRCAQAMKGRDDLAHQRRPLAERAARRVDDEADQLGPVLGGLECAPGSA</sequence>
<evidence type="ECO:0000256" key="4">
    <source>
        <dbReference type="ARBA" id="ARBA00022692"/>
    </source>
</evidence>
<reference evidence="10 11" key="1">
    <citation type="submission" date="2023-07" db="EMBL/GenBank/DDBJ databases">
        <title>Sequencing the genomes of 1000 actinobacteria strains.</title>
        <authorList>
            <person name="Klenk H.-P."/>
        </authorList>
    </citation>
    <scope>NUCLEOTIDE SEQUENCE [LARGE SCALE GENOMIC DNA]</scope>
    <source>
        <strain evidence="10 11">DSM 44711</strain>
    </source>
</reference>